<dbReference type="AlphaFoldDB" id="A0A183EQN1"/>
<organism evidence="2">
    <name type="scientific">Gongylonema pulchrum</name>
    <dbReference type="NCBI Taxonomy" id="637853"/>
    <lineage>
        <taxon>Eukaryota</taxon>
        <taxon>Metazoa</taxon>
        <taxon>Ecdysozoa</taxon>
        <taxon>Nematoda</taxon>
        <taxon>Chromadorea</taxon>
        <taxon>Rhabditida</taxon>
        <taxon>Spirurina</taxon>
        <taxon>Spiruromorpha</taxon>
        <taxon>Spiruroidea</taxon>
        <taxon>Gongylonematidae</taxon>
        <taxon>Gongylonema</taxon>
    </lineage>
</organism>
<proteinExistence type="predicted"/>
<feature type="compositionally biased region" description="Basic and acidic residues" evidence="1">
    <location>
        <begin position="63"/>
        <end position="73"/>
    </location>
</feature>
<feature type="region of interest" description="Disordered" evidence="1">
    <location>
        <begin position="55"/>
        <end position="79"/>
    </location>
</feature>
<name>A0A183EQN1_9BILA</name>
<reference evidence="2" key="1">
    <citation type="submission" date="2016-06" db="UniProtKB">
        <authorList>
            <consortium name="WormBaseParasite"/>
        </authorList>
    </citation>
    <scope>IDENTIFICATION</scope>
</reference>
<evidence type="ECO:0000256" key="1">
    <source>
        <dbReference type="SAM" id="MobiDB-lite"/>
    </source>
</evidence>
<evidence type="ECO:0000313" key="2">
    <source>
        <dbReference type="WBParaSite" id="GPUH_0002330201-mRNA-1"/>
    </source>
</evidence>
<accession>A0A183EQN1</accession>
<dbReference type="WBParaSite" id="GPUH_0002330201-mRNA-1">
    <property type="protein sequence ID" value="GPUH_0002330201-mRNA-1"/>
    <property type="gene ID" value="GPUH_0002330201"/>
</dbReference>
<protein>
    <submittedName>
        <fullName evidence="2">IF rod domain-containing protein</fullName>
    </submittedName>
</protein>
<sequence>LKQELEQYKIDHNIQIKNRRMADENLAHKRRTWGGLREDGEFEPVQMPDITVSQEVQTTSAEQRLEPGKKSNDGCETTV</sequence>